<keyword evidence="2" id="KW-0378">Hydrolase</keyword>
<dbReference type="Proteomes" id="UP000244174">
    <property type="component" value="Unassembled WGS sequence"/>
</dbReference>
<dbReference type="GO" id="GO:0005975">
    <property type="term" value="P:carbohydrate metabolic process"/>
    <property type="evidence" value="ECO:0007669"/>
    <property type="project" value="InterPro"/>
</dbReference>
<name>A0A2T6ADX5_9FLAO</name>
<dbReference type="GO" id="GO:0004553">
    <property type="term" value="F:hydrolase activity, hydrolyzing O-glycosyl compounds"/>
    <property type="evidence" value="ECO:0007669"/>
    <property type="project" value="InterPro"/>
</dbReference>
<dbReference type="AlphaFoldDB" id="A0A2T6ADX5"/>
<evidence type="ECO:0000313" key="2">
    <source>
        <dbReference type="EMBL" id="PTX42011.1"/>
    </source>
</evidence>
<dbReference type="OrthoDB" id="9774262at2"/>
<dbReference type="EMBL" id="QBKQ01000003">
    <property type="protein sequence ID" value="PTX42011.1"/>
    <property type="molecule type" value="Genomic_DNA"/>
</dbReference>
<dbReference type="InterPro" id="IPR006103">
    <property type="entry name" value="Glyco_hydro_2_cat"/>
</dbReference>
<organism evidence="2 3">
    <name type="scientific">Christiangramia gaetbulicola</name>
    <dbReference type="NCBI Taxonomy" id="703340"/>
    <lineage>
        <taxon>Bacteria</taxon>
        <taxon>Pseudomonadati</taxon>
        <taxon>Bacteroidota</taxon>
        <taxon>Flavobacteriia</taxon>
        <taxon>Flavobacteriales</taxon>
        <taxon>Flavobacteriaceae</taxon>
        <taxon>Christiangramia</taxon>
    </lineage>
</organism>
<dbReference type="Pfam" id="PF02836">
    <property type="entry name" value="Glyco_hydro_2_C"/>
    <property type="match status" value="1"/>
</dbReference>
<dbReference type="Gene3D" id="3.20.20.80">
    <property type="entry name" value="Glycosidases"/>
    <property type="match status" value="1"/>
</dbReference>
<dbReference type="InterPro" id="IPR017853">
    <property type="entry name" value="GH"/>
</dbReference>
<proteinExistence type="predicted"/>
<protein>
    <submittedName>
        <fullName evidence="2">Glycosyl hydrolase family 2</fullName>
    </submittedName>
</protein>
<gene>
    <name evidence="2" type="ORF">C8P64_2425</name>
</gene>
<reference evidence="2 3" key="1">
    <citation type="submission" date="2018-04" db="EMBL/GenBank/DDBJ databases">
        <title>Genomic Encyclopedia of Archaeal and Bacterial Type Strains, Phase II (KMG-II): from individual species to whole genera.</title>
        <authorList>
            <person name="Goeker M."/>
        </authorList>
    </citation>
    <scope>NUCLEOTIDE SEQUENCE [LARGE SCALE GENOMIC DNA]</scope>
    <source>
        <strain evidence="2 3">DSM 23082</strain>
    </source>
</reference>
<sequence length="427" mass="49520">MGAFLFIAFTCDEEKYANHPAKVHFEKTEDGYSLIRNGNPFYIKGAGTKPEYLEELKDAGANTARIYDTLYLKRTLDKAHSLGLAVAVDIPLPKFDRTPEYWENEELFTELKLKVEEIVQRHKDHPALLYWNLGNELYYPYLYETTDFFDNYNQLIDLIHEIDSEHPVSTTTIGANKSRVLSIITKSPQLDFISFNSFGVLSQFSSKLDPISPIWDGPYVISEWGVNGPWEATHTYWGAPVEETSTKKAEQIRERYFEYLEPKIGKGSLGSFVFYWATKNEFTPTWYSLFGKNKLKTQAIFELNNIWKNKDEKFPGPELDYILLNKQGAKESIVLSPGTLVQAEVKLPDSKAQKLNYHWEIRPESWYDVRESNISTEIDFKIDGQEVSFKTPKDEGPYRLFLYLTDDSEYYATANIPFYVLKPYNEE</sequence>
<evidence type="ECO:0000313" key="3">
    <source>
        <dbReference type="Proteomes" id="UP000244174"/>
    </source>
</evidence>
<feature type="domain" description="Glycoside hydrolase family 2 catalytic" evidence="1">
    <location>
        <begin position="113"/>
        <end position="226"/>
    </location>
</feature>
<keyword evidence="3" id="KW-1185">Reference proteome</keyword>
<dbReference type="RefSeq" id="WP_108172323.1">
    <property type="nucleotide sequence ID" value="NZ_QBKQ01000003.1"/>
</dbReference>
<comment type="caution">
    <text evidence="2">The sequence shown here is derived from an EMBL/GenBank/DDBJ whole genome shotgun (WGS) entry which is preliminary data.</text>
</comment>
<accession>A0A2T6ADX5</accession>
<evidence type="ECO:0000259" key="1">
    <source>
        <dbReference type="Pfam" id="PF02836"/>
    </source>
</evidence>
<dbReference type="SUPFAM" id="SSF51445">
    <property type="entry name" value="(Trans)glycosidases"/>
    <property type="match status" value="1"/>
</dbReference>